<feature type="region of interest" description="Disordered" evidence="3">
    <location>
        <begin position="1"/>
        <end position="31"/>
    </location>
</feature>
<organism evidence="5 6">
    <name type="scientific">Fusarium coffeatum</name>
    <dbReference type="NCBI Taxonomy" id="231269"/>
    <lineage>
        <taxon>Eukaryota</taxon>
        <taxon>Fungi</taxon>
        <taxon>Dikarya</taxon>
        <taxon>Ascomycota</taxon>
        <taxon>Pezizomycotina</taxon>
        <taxon>Sordariomycetes</taxon>
        <taxon>Hypocreomycetidae</taxon>
        <taxon>Hypocreales</taxon>
        <taxon>Nectriaceae</taxon>
        <taxon>Fusarium</taxon>
        <taxon>Fusarium incarnatum-equiseti species complex</taxon>
    </lineage>
</organism>
<dbReference type="Pfam" id="PF11807">
    <property type="entry name" value="UstYa"/>
    <property type="match status" value="1"/>
</dbReference>
<evidence type="ECO:0000256" key="1">
    <source>
        <dbReference type="ARBA" id="ARBA00004685"/>
    </source>
</evidence>
<dbReference type="InterPro" id="IPR021765">
    <property type="entry name" value="UstYa-like"/>
</dbReference>
<dbReference type="RefSeq" id="XP_031011016.1">
    <property type="nucleotide sequence ID" value="XM_031164940.1"/>
</dbReference>
<dbReference type="AlphaFoldDB" id="A0A366QQY6"/>
<feature type="compositionally biased region" description="Basic and acidic residues" evidence="3">
    <location>
        <begin position="1"/>
        <end position="14"/>
    </location>
</feature>
<name>A0A366QQY6_9HYPO</name>
<comment type="pathway">
    <text evidence="1">Mycotoxin biosynthesis.</text>
</comment>
<evidence type="ECO:0000313" key="5">
    <source>
        <dbReference type="EMBL" id="RBR07132.1"/>
    </source>
</evidence>
<dbReference type="Proteomes" id="UP000253153">
    <property type="component" value="Unassembled WGS sequence"/>
</dbReference>
<gene>
    <name evidence="5" type="ORF">FIESC28_10810</name>
</gene>
<dbReference type="OrthoDB" id="3687641at2759"/>
<sequence length="285" mass="32812">MTYNQDPKEGRSSDDEYNNEASIGLISEQPRKNKRKETCTKTFLVMLLIASNVVWIAAVSGTWYGTKDLLERCESNRYPADFVSREAVPLKLKTINFDDLLQYNTTSHKVYREMNPSLPLYFGPPSPAIDAAWEKLLHYQYPAVSEEEIAMNPALSFSPNDRHPMTGQYHGALDVFHNLHCLNMVRKQFDKDYYGEMNMNTRYERPQSSIDAAEKDHLYHCMNHIRQSLQCRPDLSPAAMHVFKDTDGSQFILGNAKSHSCYDWQNIMDWAVARESTLGYAQPVH</sequence>
<evidence type="ECO:0000256" key="2">
    <source>
        <dbReference type="ARBA" id="ARBA00035112"/>
    </source>
</evidence>
<dbReference type="EMBL" id="QKXC01000322">
    <property type="protein sequence ID" value="RBR07132.1"/>
    <property type="molecule type" value="Genomic_DNA"/>
</dbReference>
<keyword evidence="4" id="KW-0472">Membrane</keyword>
<evidence type="ECO:0000256" key="3">
    <source>
        <dbReference type="SAM" id="MobiDB-lite"/>
    </source>
</evidence>
<dbReference type="PANTHER" id="PTHR33365">
    <property type="entry name" value="YALI0B05434P"/>
    <property type="match status" value="1"/>
</dbReference>
<proteinExistence type="inferred from homology"/>
<evidence type="ECO:0000313" key="6">
    <source>
        <dbReference type="Proteomes" id="UP000253153"/>
    </source>
</evidence>
<feature type="transmembrane region" description="Helical" evidence="4">
    <location>
        <begin position="42"/>
        <end position="64"/>
    </location>
</feature>
<reference evidence="5 6" key="1">
    <citation type="submission" date="2018-06" db="EMBL/GenBank/DDBJ databases">
        <title>Fusarium incarnatum-equiseti species complex species 28.</title>
        <authorList>
            <person name="Gardiner D.M."/>
        </authorList>
    </citation>
    <scope>NUCLEOTIDE SEQUENCE [LARGE SCALE GENOMIC DNA]</scope>
    <source>
        <strain evidence="5 6">FIESC_28</strain>
    </source>
</reference>
<dbReference type="PANTHER" id="PTHR33365:SF4">
    <property type="entry name" value="CYCLOCHLOROTINE BIOSYNTHESIS PROTEIN O"/>
    <property type="match status" value="1"/>
</dbReference>
<keyword evidence="4" id="KW-1133">Transmembrane helix</keyword>
<dbReference type="GO" id="GO:0043386">
    <property type="term" value="P:mycotoxin biosynthetic process"/>
    <property type="evidence" value="ECO:0007669"/>
    <property type="project" value="InterPro"/>
</dbReference>
<accession>A0A366QQY6</accession>
<keyword evidence="4" id="KW-0812">Transmembrane</keyword>
<evidence type="ECO:0008006" key="7">
    <source>
        <dbReference type="Google" id="ProtNLM"/>
    </source>
</evidence>
<keyword evidence="6" id="KW-1185">Reference proteome</keyword>
<protein>
    <recommendedName>
        <fullName evidence="7">Tat pathway signal sequence</fullName>
    </recommendedName>
</protein>
<evidence type="ECO:0000256" key="4">
    <source>
        <dbReference type="SAM" id="Phobius"/>
    </source>
</evidence>
<comment type="caution">
    <text evidence="5">The sequence shown here is derived from an EMBL/GenBank/DDBJ whole genome shotgun (WGS) entry which is preliminary data.</text>
</comment>
<dbReference type="GeneID" id="42000236"/>
<comment type="similarity">
    <text evidence="2">Belongs to the ustYa family.</text>
</comment>